<name>A0AAQ3MYA2_VIGMU</name>
<evidence type="ECO:0000313" key="3">
    <source>
        <dbReference type="Proteomes" id="UP001374535"/>
    </source>
</evidence>
<keyword evidence="1" id="KW-0812">Transmembrane</keyword>
<feature type="transmembrane region" description="Helical" evidence="1">
    <location>
        <begin position="15"/>
        <end position="37"/>
    </location>
</feature>
<organism evidence="2 3">
    <name type="scientific">Vigna mungo</name>
    <name type="common">Black gram</name>
    <name type="synonym">Phaseolus mungo</name>
    <dbReference type="NCBI Taxonomy" id="3915"/>
    <lineage>
        <taxon>Eukaryota</taxon>
        <taxon>Viridiplantae</taxon>
        <taxon>Streptophyta</taxon>
        <taxon>Embryophyta</taxon>
        <taxon>Tracheophyta</taxon>
        <taxon>Spermatophyta</taxon>
        <taxon>Magnoliopsida</taxon>
        <taxon>eudicotyledons</taxon>
        <taxon>Gunneridae</taxon>
        <taxon>Pentapetalae</taxon>
        <taxon>rosids</taxon>
        <taxon>fabids</taxon>
        <taxon>Fabales</taxon>
        <taxon>Fabaceae</taxon>
        <taxon>Papilionoideae</taxon>
        <taxon>50 kb inversion clade</taxon>
        <taxon>NPAAA clade</taxon>
        <taxon>indigoferoid/millettioid clade</taxon>
        <taxon>Phaseoleae</taxon>
        <taxon>Vigna</taxon>
    </lineage>
</organism>
<feature type="non-terminal residue" evidence="2">
    <location>
        <position position="1"/>
    </location>
</feature>
<accession>A0AAQ3MYA2</accession>
<gene>
    <name evidence="2" type="ORF">V8G54_025405</name>
</gene>
<feature type="transmembrane region" description="Helical" evidence="1">
    <location>
        <begin position="44"/>
        <end position="61"/>
    </location>
</feature>
<evidence type="ECO:0000256" key="1">
    <source>
        <dbReference type="SAM" id="Phobius"/>
    </source>
</evidence>
<keyword evidence="3" id="KW-1185">Reference proteome</keyword>
<protein>
    <submittedName>
        <fullName evidence="2">Uncharacterized protein</fullName>
    </submittedName>
</protein>
<dbReference type="AlphaFoldDB" id="A0AAQ3MYA2"/>
<feature type="transmembrane region" description="Helical" evidence="1">
    <location>
        <begin position="67"/>
        <end position="87"/>
    </location>
</feature>
<dbReference type="EMBL" id="CP144693">
    <property type="protein sequence ID" value="WVY99335.1"/>
    <property type="molecule type" value="Genomic_DNA"/>
</dbReference>
<sequence length="112" mass="13353">FRFLLILSFKKNKNITTLITCGVCLNWVFIAALDTVLVENDANGSIYFFTSICVLVALFIAKDYYHSFFFSLFSLLWIIFLCHHSPLKKCMRNMYRFFLIIIDYDYFITHYI</sequence>
<evidence type="ECO:0000313" key="2">
    <source>
        <dbReference type="EMBL" id="WVY99335.1"/>
    </source>
</evidence>
<keyword evidence="1" id="KW-0472">Membrane</keyword>
<keyword evidence="1" id="KW-1133">Transmembrane helix</keyword>
<proteinExistence type="predicted"/>
<reference evidence="2 3" key="1">
    <citation type="journal article" date="2023" name="Life. Sci Alliance">
        <title>Evolutionary insights into 3D genome organization and epigenetic landscape of Vigna mungo.</title>
        <authorList>
            <person name="Junaid A."/>
            <person name="Singh B."/>
            <person name="Bhatia S."/>
        </authorList>
    </citation>
    <scope>NUCLEOTIDE SEQUENCE [LARGE SCALE GENOMIC DNA]</scope>
    <source>
        <strain evidence="2">Urdbean</strain>
    </source>
</reference>
<dbReference type="Proteomes" id="UP001374535">
    <property type="component" value="Chromosome 8"/>
</dbReference>